<accession>D6Z4X2</accession>
<dbReference type="eggNOG" id="ENOG503307R">
    <property type="taxonomic scope" value="Bacteria"/>
</dbReference>
<keyword evidence="3" id="KW-1185">Reference proteome</keyword>
<gene>
    <name evidence="2" type="ordered locus">DaAHT2_1917</name>
</gene>
<feature type="coiled-coil region" evidence="1">
    <location>
        <begin position="169"/>
        <end position="196"/>
    </location>
</feature>
<name>D6Z4X2_DESAT</name>
<dbReference type="HOGENOM" id="CLU_120033_0_0_7"/>
<organism evidence="2 3">
    <name type="scientific">Desulfurivibrio alkaliphilus (strain DSM 19089 / UNIQEM U267 / AHT2)</name>
    <dbReference type="NCBI Taxonomy" id="589865"/>
    <lineage>
        <taxon>Bacteria</taxon>
        <taxon>Pseudomonadati</taxon>
        <taxon>Thermodesulfobacteriota</taxon>
        <taxon>Desulfobulbia</taxon>
        <taxon>Desulfobulbales</taxon>
        <taxon>Desulfobulbaceae</taxon>
        <taxon>Desulfurivibrio</taxon>
    </lineage>
</organism>
<dbReference type="EMBL" id="CP001940">
    <property type="protein sequence ID" value="ADH86597.1"/>
    <property type="molecule type" value="Genomic_DNA"/>
</dbReference>
<sequence>MSEIKSSMEKVMERLAAMDAKGADRADTGLAEEELVREGMRRAAAYLNGEQLDLAADLTAAPPEKQAALRRGMFQTLARNIFLPRDEEQLGPAERAMAGMVALAGGSGELLRFLGELKKVLEQYLNHQKQLRQQLAEQFAQEMARLEGQLAAQTGMSPNLRPEQHPKFQEEWQRVLDELNSQYGRALEQYKEQIRQFLGA</sequence>
<dbReference type="KEGG" id="dak:DaAHT2_1917"/>
<keyword evidence="1" id="KW-0175">Coiled coil</keyword>
<dbReference type="InterPro" id="IPR046598">
    <property type="entry name" value="DUF6657"/>
</dbReference>
<evidence type="ECO:0000313" key="2">
    <source>
        <dbReference type="EMBL" id="ADH86597.1"/>
    </source>
</evidence>
<dbReference type="Pfam" id="PF20362">
    <property type="entry name" value="DUF6657"/>
    <property type="match status" value="1"/>
</dbReference>
<evidence type="ECO:0000313" key="3">
    <source>
        <dbReference type="Proteomes" id="UP000001508"/>
    </source>
</evidence>
<dbReference type="InParanoid" id="D6Z4X2"/>
<dbReference type="STRING" id="589865.DaAHT2_1917"/>
<dbReference type="RefSeq" id="WP_013164120.1">
    <property type="nucleotide sequence ID" value="NC_014216.1"/>
</dbReference>
<protein>
    <submittedName>
        <fullName evidence="2">Uncharacterized protein</fullName>
    </submittedName>
</protein>
<evidence type="ECO:0000256" key="1">
    <source>
        <dbReference type="SAM" id="Coils"/>
    </source>
</evidence>
<dbReference type="AlphaFoldDB" id="D6Z4X2"/>
<proteinExistence type="predicted"/>
<reference evidence="3" key="1">
    <citation type="submission" date="2010-02" db="EMBL/GenBank/DDBJ databases">
        <title>Complete sequence of Desulfurivibrio alkaliphilus AHT2.</title>
        <authorList>
            <consortium name="US DOE Joint Genome Institute"/>
            <person name="Pitluck S."/>
            <person name="Chertkov O."/>
            <person name="Detter J.C."/>
            <person name="Han C."/>
            <person name="Tapia R."/>
            <person name="Larimer F."/>
            <person name="Land M."/>
            <person name="Hauser L."/>
            <person name="Kyrpides N."/>
            <person name="Mikhailova N."/>
            <person name="Sorokin D.Y."/>
            <person name="Muyzer G."/>
            <person name="Woyke T."/>
        </authorList>
    </citation>
    <scope>NUCLEOTIDE SEQUENCE [LARGE SCALE GENOMIC DNA]</scope>
    <source>
        <strain evidence="3">DSM 19089 / UNIQEM U267 / AHT2</strain>
    </source>
</reference>
<feature type="coiled-coil region" evidence="1">
    <location>
        <begin position="114"/>
        <end position="141"/>
    </location>
</feature>
<dbReference type="Proteomes" id="UP000001508">
    <property type="component" value="Chromosome"/>
</dbReference>